<dbReference type="Proteomes" id="UP000266313">
    <property type="component" value="Chromosome"/>
</dbReference>
<reference evidence="2 3" key="1">
    <citation type="submission" date="2016-12" db="EMBL/GenBank/DDBJ databases">
        <title>Genome sequencing of Methylocaldum marinum.</title>
        <authorList>
            <person name="Takeuchi M."/>
            <person name="Kamagata Y."/>
            <person name="Hiraoka S."/>
            <person name="Oshima K."/>
            <person name="Hattori M."/>
            <person name="Iwasaki W."/>
        </authorList>
    </citation>
    <scope>NUCLEOTIDE SEQUENCE [LARGE SCALE GENOMIC DNA]</scope>
    <source>
        <strain evidence="2 3">S8</strain>
    </source>
</reference>
<keyword evidence="1" id="KW-0812">Transmembrane</keyword>
<keyword evidence="1" id="KW-0472">Membrane</keyword>
<dbReference type="OrthoDB" id="5986784at2"/>
<keyword evidence="1" id="KW-1133">Transmembrane helix</keyword>
<evidence type="ECO:0000256" key="1">
    <source>
        <dbReference type="SAM" id="Phobius"/>
    </source>
</evidence>
<keyword evidence="3" id="KW-1185">Reference proteome</keyword>
<dbReference type="RefSeq" id="WP_145986385.1">
    <property type="nucleotide sequence ID" value="NZ_AP017928.1"/>
</dbReference>
<organism evidence="2 3">
    <name type="scientific">Methylocaldum marinum</name>
    <dbReference type="NCBI Taxonomy" id="1432792"/>
    <lineage>
        <taxon>Bacteria</taxon>
        <taxon>Pseudomonadati</taxon>
        <taxon>Pseudomonadota</taxon>
        <taxon>Gammaproteobacteria</taxon>
        <taxon>Methylococcales</taxon>
        <taxon>Methylococcaceae</taxon>
        <taxon>Methylocaldum</taxon>
    </lineage>
</organism>
<evidence type="ECO:0000313" key="3">
    <source>
        <dbReference type="Proteomes" id="UP000266313"/>
    </source>
</evidence>
<dbReference type="AlphaFoldDB" id="A0A286P470"/>
<feature type="transmembrane region" description="Helical" evidence="1">
    <location>
        <begin position="27"/>
        <end position="48"/>
    </location>
</feature>
<evidence type="ECO:0000313" key="2">
    <source>
        <dbReference type="EMBL" id="BBA32442.1"/>
    </source>
</evidence>
<accession>A0A286P470</accession>
<sequence>MRNTKNTWTPQRLAEWERTRARGKRRFIWTHGVLLWGGFMFVFSTVFFQHQVFGDVFSTQGNLPFRLMLGALVWTFVGYLYGRSKWQRNEQDYAEQMQSRNKNGSIS</sequence>
<gene>
    <name evidence="2" type="ORF">sS8_0476</name>
</gene>
<evidence type="ECO:0008006" key="4">
    <source>
        <dbReference type="Google" id="ProtNLM"/>
    </source>
</evidence>
<dbReference type="KEGG" id="mmai:sS8_0476"/>
<proteinExistence type="predicted"/>
<dbReference type="EMBL" id="AP017928">
    <property type="protein sequence ID" value="BBA32442.1"/>
    <property type="molecule type" value="Genomic_DNA"/>
</dbReference>
<feature type="transmembrane region" description="Helical" evidence="1">
    <location>
        <begin position="63"/>
        <end position="81"/>
    </location>
</feature>
<protein>
    <recommendedName>
        <fullName evidence="4">2TM domain-containing protein</fullName>
    </recommendedName>
</protein>
<name>A0A286P470_9GAMM</name>